<feature type="domain" description="Methyltransferase type 11" evidence="1">
    <location>
        <begin position="36"/>
        <end position="129"/>
    </location>
</feature>
<dbReference type="CDD" id="cd02440">
    <property type="entry name" value="AdoMet_MTases"/>
    <property type="match status" value="1"/>
</dbReference>
<reference evidence="2 3" key="1">
    <citation type="journal article" date="2015" name="Nature">
        <title>rRNA introns, odd ribosomes, and small enigmatic genomes across a large radiation of phyla.</title>
        <authorList>
            <person name="Brown C.T."/>
            <person name="Hug L.A."/>
            <person name="Thomas B.C."/>
            <person name="Sharon I."/>
            <person name="Castelle C.J."/>
            <person name="Singh A."/>
            <person name="Wilkins M.J."/>
            <person name="Williams K.H."/>
            <person name="Banfield J.F."/>
        </authorList>
    </citation>
    <scope>NUCLEOTIDE SEQUENCE [LARGE SCALE GENOMIC DNA]</scope>
</reference>
<dbReference type="SUPFAM" id="SSF53335">
    <property type="entry name" value="S-adenosyl-L-methionine-dependent methyltransferases"/>
    <property type="match status" value="1"/>
</dbReference>
<protein>
    <recommendedName>
        <fullName evidence="1">Methyltransferase type 11 domain-containing protein</fullName>
    </recommendedName>
</protein>
<dbReference type="InterPro" id="IPR029063">
    <property type="entry name" value="SAM-dependent_MTases_sf"/>
</dbReference>
<organism evidence="2 3">
    <name type="scientific">Candidatus Woesebacteria bacterium GW2011_GWB1_38_5b</name>
    <dbReference type="NCBI Taxonomy" id="1618569"/>
    <lineage>
        <taxon>Bacteria</taxon>
        <taxon>Candidatus Woeseibacteriota</taxon>
    </lineage>
</organism>
<sequence>MSDEIGIKTLRRMEKAVFYNRWLVLRVKNYLNGDILEIGCGIGNMTELLAKYGKVTATDIDKYYINRTKKRMKKLASVGYGDAETGKFFFSDKKFDTVINFNVLEHIENDEKAIVNMRNRLRKGGRLVVVTPAHPTLFGSLDANLGHYRRYSKAEIIKKFENAGLVVRETRYLNWLGAVGWFVNARVLRRKILPAKQLSLYVIFSTPFLFLEKFISLPFGLSVLVVGEKP</sequence>
<evidence type="ECO:0000313" key="2">
    <source>
        <dbReference type="EMBL" id="KKQ75697.1"/>
    </source>
</evidence>
<dbReference type="Proteomes" id="UP000034181">
    <property type="component" value="Unassembled WGS sequence"/>
</dbReference>
<dbReference type="PANTHER" id="PTHR43861">
    <property type="entry name" value="TRANS-ACONITATE 2-METHYLTRANSFERASE-RELATED"/>
    <property type="match status" value="1"/>
</dbReference>
<dbReference type="GO" id="GO:0008757">
    <property type="term" value="F:S-adenosylmethionine-dependent methyltransferase activity"/>
    <property type="evidence" value="ECO:0007669"/>
    <property type="project" value="InterPro"/>
</dbReference>
<dbReference type="EMBL" id="LBUZ01000006">
    <property type="protein sequence ID" value="KKQ75697.1"/>
    <property type="molecule type" value="Genomic_DNA"/>
</dbReference>
<dbReference type="Pfam" id="PF08241">
    <property type="entry name" value="Methyltransf_11"/>
    <property type="match status" value="1"/>
</dbReference>
<comment type="caution">
    <text evidence="2">The sequence shown here is derived from an EMBL/GenBank/DDBJ whole genome shotgun (WGS) entry which is preliminary data.</text>
</comment>
<evidence type="ECO:0000313" key="3">
    <source>
        <dbReference type="Proteomes" id="UP000034181"/>
    </source>
</evidence>
<dbReference type="AlphaFoldDB" id="A0A0G0KA51"/>
<evidence type="ECO:0000259" key="1">
    <source>
        <dbReference type="Pfam" id="PF08241"/>
    </source>
</evidence>
<dbReference type="InterPro" id="IPR013216">
    <property type="entry name" value="Methyltransf_11"/>
</dbReference>
<dbReference type="Gene3D" id="3.40.50.150">
    <property type="entry name" value="Vaccinia Virus protein VP39"/>
    <property type="match status" value="1"/>
</dbReference>
<proteinExistence type="predicted"/>
<accession>A0A0G0KA51</accession>
<name>A0A0G0KA51_9BACT</name>
<gene>
    <name evidence="2" type="ORF">US96_C0006G0009</name>
</gene>